<keyword evidence="4" id="KW-1185">Reference proteome</keyword>
<evidence type="ECO:0000259" key="2">
    <source>
        <dbReference type="Pfam" id="PF01464"/>
    </source>
</evidence>
<feature type="compositionally biased region" description="Low complexity" evidence="1">
    <location>
        <begin position="20"/>
        <end position="33"/>
    </location>
</feature>
<protein>
    <submittedName>
        <fullName evidence="3">Lytic transglycosylase domain-containing protein</fullName>
    </submittedName>
</protein>
<comment type="caution">
    <text evidence="3">The sequence shown here is derived from an EMBL/GenBank/DDBJ whole genome shotgun (WGS) entry which is preliminary data.</text>
</comment>
<dbReference type="PANTHER" id="PTHR37423:SF2">
    <property type="entry name" value="MEMBRANE-BOUND LYTIC MUREIN TRANSGLYCOSYLASE C"/>
    <property type="match status" value="1"/>
</dbReference>
<dbReference type="Gene3D" id="1.10.530.10">
    <property type="match status" value="1"/>
</dbReference>
<sequence>MDIRSMQSFIQQQAMQTLASPASSQKSGSSSTSMFNSLFKQMLEQQITNTIPSEQNPPDNYKAVQPNLAGNRQDLQTAANSQISDRINDQPNMTEAAGQPDTYNAYITDAAETYDVDPNLIQSVIKAESDFNTNATSDAGAQGLMQLMPATAGSLGVTNPKDPQQNIDGGTKYLSQMLNRYNGDTELALGAYNAGPGNVDKHQGLPPFQETRQYVNKVMTDYLA</sequence>
<evidence type="ECO:0000313" key="4">
    <source>
        <dbReference type="Proteomes" id="UP001596620"/>
    </source>
</evidence>
<evidence type="ECO:0000313" key="3">
    <source>
        <dbReference type="EMBL" id="MFC7746979.1"/>
    </source>
</evidence>
<dbReference type="CDD" id="cd16896">
    <property type="entry name" value="LT_Slt70-like"/>
    <property type="match status" value="1"/>
</dbReference>
<accession>A0ABW2UWK7</accession>
<proteinExistence type="predicted"/>
<dbReference type="Pfam" id="PF01464">
    <property type="entry name" value="SLT"/>
    <property type="match status" value="1"/>
</dbReference>
<feature type="domain" description="Transglycosylase SLT" evidence="2">
    <location>
        <begin position="106"/>
        <end position="213"/>
    </location>
</feature>
<dbReference type="RefSeq" id="WP_382358498.1">
    <property type="nucleotide sequence ID" value="NZ_JBHTGR010000012.1"/>
</dbReference>
<dbReference type="Proteomes" id="UP001596620">
    <property type="component" value="Unassembled WGS sequence"/>
</dbReference>
<gene>
    <name evidence="3" type="ORF">ACFQU8_06975</name>
</gene>
<dbReference type="SUPFAM" id="SSF53955">
    <property type="entry name" value="Lysozyme-like"/>
    <property type="match status" value="1"/>
</dbReference>
<feature type="compositionally biased region" description="Polar residues" evidence="1">
    <location>
        <begin position="1"/>
        <end position="19"/>
    </location>
</feature>
<dbReference type="PANTHER" id="PTHR37423">
    <property type="entry name" value="SOLUBLE LYTIC MUREIN TRANSGLYCOSYLASE-RELATED"/>
    <property type="match status" value="1"/>
</dbReference>
<feature type="region of interest" description="Disordered" evidence="1">
    <location>
        <begin position="1"/>
        <end position="33"/>
    </location>
</feature>
<dbReference type="EMBL" id="JBHTGR010000012">
    <property type="protein sequence ID" value="MFC7746979.1"/>
    <property type="molecule type" value="Genomic_DNA"/>
</dbReference>
<evidence type="ECO:0000256" key="1">
    <source>
        <dbReference type="SAM" id="MobiDB-lite"/>
    </source>
</evidence>
<reference evidence="4" key="1">
    <citation type="journal article" date="2019" name="Int. J. Syst. Evol. Microbiol.">
        <title>The Global Catalogue of Microorganisms (GCM) 10K type strain sequencing project: providing services to taxonomists for standard genome sequencing and annotation.</title>
        <authorList>
            <consortium name="The Broad Institute Genomics Platform"/>
            <consortium name="The Broad Institute Genome Sequencing Center for Infectious Disease"/>
            <person name="Wu L."/>
            <person name="Ma J."/>
        </authorList>
    </citation>
    <scope>NUCLEOTIDE SEQUENCE [LARGE SCALE GENOMIC DNA]</scope>
    <source>
        <strain evidence="4">JCM 30234</strain>
    </source>
</reference>
<dbReference type="InterPro" id="IPR023346">
    <property type="entry name" value="Lysozyme-like_dom_sf"/>
</dbReference>
<organism evidence="3 4">
    <name type="scientific">Lentibacillus kimchii</name>
    <dbReference type="NCBI Taxonomy" id="1542911"/>
    <lineage>
        <taxon>Bacteria</taxon>
        <taxon>Bacillati</taxon>
        <taxon>Bacillota</taxon>
        <taxon>Bacilli</taxon>
        <taxon>Bacillales</taxon>
        <taxon>Bacillaceae</taxon>
        <taxon>Lentibacillus</taxon>
    </lineage>
</organism>
<dbReference type="InterPro" id="IPR008258">
    <property type="entry name" value="Transglycosylase_SLT_dom_1"/>
</dbReference>
<name>A0ABW2UWK7_9BACI</name>